<dbReference type="PANTHER" id="PTHR10720">
    <property type="entry name" value="HEME OXYGENASE"/>
    <property type="match status" value="1"/>
</dbReference>
<reference evidence="8 9" key="1">
    <citation type="submission" date="2016-07" db="EMBL/GenBank/DDBJ databases">
        <title>Pervasive Adenine N6-methylation of Active Genes in Fungi.</title>
        <authorList>
            <consortium name="DOE Joint Genome Institute"/>
            <person name="Mondo S.J."/>
            <person name="Dannebaum R.O."/>
            <person name="Kuo R.C."/>
            <person name="Labutti K."/>
            <person name="Haridas S."/>
            <person name="Kuo A."/>
            <person name="Salamov A."/>
            <person name="Ahrendt S.R."/>
            <person name="Lipzen A."/>
            <person name="Sullivan W."/>
            <person name="Andreopoulos W.B."/>
            <person name="Clum A."/>
            <person name="Lindquist E."/>
            <person name="Daum C."/>
            <person name="Ramamoorthy G.K."/>
            <person name="Gryganskyi A."/>
            <person name="Culley D."/>
            <person name="Magnuson J.K."/>
            <person name="James T.Y."/>
            <person name="O'Malley M.A."/>
            <person name="Stajich J.E."/>
            <person name="Spatafora J.W."/>
            <person name="Visel A."/>
            <person name="Grigoriev I.V."/>
        </authorList>
    </citation>
    <scope>NUCLEOTIDE SEQUENCE [LARGE SCALE GENOMIC DNA]</scope>
    <source>
        <strain evidence="8 9">NRRL 3301</strain>
    </source>
</reference>
<keyword evidence="5" id="KW-0560">Oxidoreductase</keyword>
<evidence type="ECO:0000256" key="2">
    <source>
        <dbReference type="ARBA" id="ARBA00012360"/>
    </source>
</evidence>
<organism evidence="8 9">
    <name type="scientific">Hesseltinella vesiculosa</name>
    <dbReference type="NCBI Taxonomy" id="101127"/>
    <lineage>
        <taxon>Eukaryota</taxon>
        <taxon>Fungi</taxon>
        <taxon>Fungi incertae sedis</taxon>
        <taxon>Mucoromycota</taxon>
        <taxon>Mucoromycotina</taxon>
        <taxon>Mucoromycetes</taxon>
        <taxon>Mucorales</taxon>
        <taxon>Cunninghamellaceae</taxon>
        <taxon>Hesseltinella</taxon>
    </lineage>
</organism>
<keyword evidence="4" id="KW-0479">Metal-binding</keyword>
<gene>
    <name evidence="8" type="ORF">DM01DRAFT_1362437</name>
</gene>
<evidence type="ECO:0000313" key="8">
    <source>
        <dbReference type="EMBL" id="ORX56152.1"/>
    </source>
</evidence>
<dbReference type="Gene3D" id="1.20.910.10">
    <property type="entry name" value="Heme oxygenase-like"/>
    <property type="match status" value="1"/>
</dbReference>
<dbReference type="EMBL" id="MCGT01000010">
    <property type="protein sequence ID" value="ORX56152.1"/>
    <property type="molecule type" value="Genomic_DNA"/>
</dbReference>
<dbReference type="PANTHER" id="PTHR10720:SF0">
    <property type="entry name" value="HEME OXYGENASE"/>
    <property type="match status" value="1"/>
</dbReference>
<dbReference type="InterPro" id="IPR016053">
    <property type="entry name" value="Haem_Oase-like"/>
</dbReference>
<comment type="caution">
    <text evidence="8">The sequence shown here is derived from an EMBL/GenBank/DDBJ whole genome shotgun (WGS) entry which is preliminary data.</text>
</comment>
<dbReference type="GO" id="GO:0046872">
    <property type="term" value="F:metal ion binding"/>
    <property type="evidence" value="ECO:0007669"/>
    <property type="project" value="UniProtKB-KW"/>
</dbReference>
<dbReference type="PROSITE" id="PS00593">
    <property type="entry name" value="HEME_OXYGENASE"/>
    <property type="match status" value="1"/>
</dbReference>
<comment type="similarity">
    <text evidence="1">Belongs to the heme oxygenase family.</text>
</comment>
<evidence type="ECO:0000256" key="4">
    <source>
        <dbReference type="ARBA" id="ARBA00022723"/>
    </source>
</evidence>
<evidence type="ECO:0000256" key="3">
    <source>
        <dbReference type="ARBA" id="ARBA00022617"/>
    </source>
</evidence>
<evidence type="ECO:0000256" key="5">
    <source>
        <dbReference type="ARBA" id="ARBA00023002"/>
    </source>
</evidence>
<dbReference type="OrthoDB" id="652091at2759"/>
<dbReference type="Pfam" id="PF01126">
    <property type="entry name" value="Heme_oxygenase"/>
    <property type="match status" value="1"/>
</dbReference>
<evidence type="ECO:0000256" key="1">
    <source>
        <dbReference type="ARBA" id="ARBA00006134"/>
    </source>
</evidence>
<dbReference type="GO" id="GO:0006979">
    <property type="term" value="P:response to oxidative stress"/>
    <property type="evidence" value="ECO:0007669"/>
    <property type="project" value="TreeGrafter"/>
</dbReference>
<dbReference type="PRINTS" id="PR00088">
    <property type="entry name" value="HAEMOXYGNASE"/>
</dbReference>
<dbReference type="EC" id="1.14.14.18" evidence="2"/>
<dbReference type="Proteomes" id="UP000242146">
    <property type="component" value="Unassembled WGS sequence"/>
</dbReference>
<protein>
    <recommendedName>
        <fullName evidence="2">heme oxygenase (biliverdin-producing)</fullName>
        <ecNumber evidence="2">1.14.14.18</ecNumber>
    </recommendedName>
</protein>
<dbReference type="AlphaFoldDB" id="A0A1X2GKM0"/>
<evidence type="ECO:0000256" key="6">
    <source>
        <dbReference type="ARBA" id="ARBA00023004"/>
    </source>
</evidence>
<evidence type="ECO:0000256" key="7">
    <source>
        <dbReference type="ARBA" id="ARBA00048328"/>
    </source>
</evidence>
<dbReference type="InterPro" id="IPR002051">
    <property type="entry name" value="Haem_Oase"/>
</dbReference>
<dbReference type="InterPro" id="IPR016084">
    <property type="entry name" value="Haem_Oase-like_multi-hlx"/>
</dbReference>
<keyword evidence="6" id="KW-0408">Iron</keyword>
<sequence length="333" mass="37928">MLESVPREHPALNMSEIPTCEEGIVLVNFLNQFLKASALDAVFNEQPGSQHQPEPLLQEPLATAMREGTKVIHRAAETSVFTRRFLKGDITREEYGRYLLSLYFVYQKMEDLLKRHKDHPVVKLIYFPEELNREMTLVQDLDYFYGKDLAAALRMDPMSKTPAVQSYLDTLDAACSVSPSLLIAHSYSRYLGDLSGGQMLAKRLKKCILHLQEDDASWDSTDGLAFYHFNLGNQAEFKDYFRHQLNGAQVDADMRDLIVQEAVRSFELNIAVFDEVQRLSDAGQLVPMKRARNRQSRKSAPAPSNLSCYIMGTTLSITALAIGYQLYKRLYKD</sequence>
<dbReference type="InterPro" id="IPR018207">
    <property type="entry name" value="Haem_oxygenase_CS"/>
</dbReference>
<dbReference type="GO" id="GO:0006788">
    <property type="term" value="P:heme oxidation"/>
    <property type="evidence" value="ECO:0007669"/>
    <property type="project" value="InterPro"/>
</dbReference>
<keyword evidence="3" id="KW-0349">Heme</keyword>
<evidence type="ECO:0000313" key="9">
    <source>
        <dbReference type="Proteomes" id="UP000242146"/>
    </source>
</evidence>
<proteinExistence type="inferred from homology"/>
<accession>A0A1X2GKM0</accession>
<dbReference type="GO" id="GO:0020037">
    <property type="term" value="F:heme binding"/>
    <property type="evidence" value="ECO:0007669"/>
    <property type="project" value="TreeGrafter"/>
</dbReference>
<dbReference type="STRING" id="101127.A0A1X2GKM0"/>
<name>A0A1X2GKM0_9FUNG</name>
<dbReference type="GO" id="GO:0004392">
    <property type="term" value="F:heme oxygenase (decyclizing) activity"/>
    <property type="evidence" value="ECO:0007669"/>
    <property type="project" value="UniProtKB-EC"/>
</dbReference>
<dbReference type="SUPFAM" id="SSF48613">
    <property type="entry name" value="Heme oxygenase-like"/>
    <property type="match status" value="1"/>
</dbReference>
<comment type="catalytic activity">
    <reaction evidence="7">
        <text>heme b + 3 reduced [NADPH--hemoprotein reductase] + 3 O2 = biliverdin IXalpha + CO + Fe(2+) + 3 oxidized [NADPH--hemoprotein reductase] + 3 H2O + H(+)</text>
        <dbReference type="Rhea" id="RHEA:21764"/>
        <dbReference type="Rhea" id="RHEA-COMP:11964"/>
        <dbReference type="Rhea" id="RHEA-COMP:11965"/>
        <dbReference type="ChEBI" id="CHEBI:15377"/>
        <dbReference type="ChEBI" id="CHEBI:15378"/>
        <dbReference type="ChEBI" id="CHEBI:15379"/>
        <dbReference type="ChEBI" id="CHEBI:17245"/>
        <dbReference type="ChEBI" id="CHEBI:29033"/>
        <dbReference type="ChEBI" id="CHEBI:57618"/>
        <dbReference type="ChEBI" id="CHEBI:57991"/>
        <dbReference type="ChEBI" id="CHEBI:58210"/>
        <dbReference type="ChEBI" id="CHEBI:60344"/>
        <dbReference type="EC" id="1.14.14.18"/>
    </reaction>
</comment>
<dbReference type="CDD" id="cd19165">
    <property type="entry name" value="HemeO"/>
    <property type="match status" value="1"/>
</dbReference>
<dbReference type="GO" id="GO:0042167">
    <property type="term" value="P:heme catabolic process"/>
    <property type="evidence" value="ECO:0007669"/>
    <property type="project" value="TreeGrafter"/>
</dbReference>
<keyword evidence="9" id="KW-1185">Reference proteome</keyword>